<dbReference type="InterPro" id="IPR012951">
    <property type="entry name" value="BBE"/>
</dbReference>
<comment type="similarity">
    <text evidence="2">Belongs to the oxygen-dependent FAD-linked oxidoreductase family.</text>
</comment>
<keyword evidence="5" id="KW-0560">Oxidoreductase</keyword>
<evidence type="ECO:0000256" key="2">
    <source>
        <dbReference type="ARBA" id="ARBA00005466"/>
    </source>
</evidence>
<evidence type="ECO:0000256" key="3">
    <source>
        <dbReference type="ARBA" id="ARBA00022630"/>
    </source>
</evidence>
<dbReference type="InterPro" id="IPR016166">
    <property type="entry name" value="FAD-bd_PCMH"/>
</dbReference>
<dbReference type="EMBL" id="CP076022">
    <property type="protein sequence ID" value="QWC10007.1"/>
    <property type="molecule type" value="Genomic_DNA"/>
</dbReference>
<dbReference type="PANTHER" id="PTHR42973:SF39">
    <property type="entry name" value="FAD-BINDING PCMH-TYPE DOMAIN-CONTAINING PROTEIN"/>
    <property type="match status" value="1"/>
</dbReference>
<name>A0A975R0B0_9MICC</name>
<proteinExistence type="inferred from homology"/>
<evidence type="ECO:0000259" key="6">
    <source>
        <dbReference type="PROSITE" id="PS51387"/>
    </source>
</evidence>
<dbReference type="RefSeq" id="WP_210227248.1">
    <property type="nucleotide sequence ID" value="NZ_CP076022.1"/>
</dbReference>
<dbReference type="SUPFAM" id="SSF56176">
    <property type="entry name" value="FAD-binding/transporter-associated domain-like"/>
    <property type="match status" value="1"/>
</dbReference>
<keyword evidence="4" id="KW-0274">FAD</keyword>
<sequence>MQSELNPHALADLRAALAGPVILPDDEGFDDARAVWNGMIDVRPALIVRPATSTDIAPVLDFASRWGLPLAVRGGGHNVAGNGTVADGVVLDMGGLREVSVDPGTGTVTVQAGATMGDVDAATAPYNLAVPMGVVSGTGVAGLTLGGGVGWLTRAHGLSVDNLLAADVVTSDGEEVRADPDQHPELFWGLRGGGGNFGVVSSFTFQAHPLPEQVLTGTLAYGNMHWHAALRAYDAWAAGLPDEMTTIVSCLIPIEEWEMGDQPLLLIGLAWADPDQEAGAELIRQLTSAAPPDMEAVEAVPWATWQTAMDSTFPRGSRAYWKNSSIDRLDDAVIDALVRAGCEQTRRGTGFDIHHMGGAYGRVAEEATAFPTRDAPYWLNIYGYWQDPADDAAHTAFIRGLAAAMEPFSSGAQYVNFMGAEDPVAQGTAPSVYGPDKLARLTALKSAYDPQNLFRRNHNIVPAAPAG</sequence>
<dbReference type="Pfam" id="PF08031">
    <property type="entry name" value="BBE"/>
    <property type="match status" value="1"/>
</dbReference>
<dbReference type="PROSITE" id="PS51387">
    <property type="entry name" value="FAD_PCMH"/>
    <property type="match status" value="1"/>
</dbReference>
<keyword evidence="3" id="KW-0285">Flavoprotein</keyword>
<evidence type="ECO:0000256" key="5">
    <source>
        <dbReference type="ARBA" id="ARBA00023002"/>
    </source>
</evidence>
<dbReference type="InterPro" id="IPR016167">
    <property type="entry name" value="FAD-bd_PCMH_sub1"/>
</dbReference>
<evidence type="ECO:0000256" key="4">
    <source>
        <dbReference type="ARBA" id="ARBA00022827"/>
    </source>
</evidence>
<dbReference type="GO" id="GO:0071949">
    <property type="term" value="F:FAD binding"/>
    <property type="evidence" value="ECO:0007669"/>
    <property type="project" value="InterPro"/>
</dbReference>
<keyword evidence="8" id="KW-1185">Reference proteome</keyword>
<evidence type="ECO:0000313" key="7">
    <source>
        <dbReference type="EMBL" id="QWC10007.1"/>
    </source>
</evidence>
<protein>
    <submittedName>
        <fullName evidence="7">FAD-binding oxidoreductase</fullName>
    </submittedName>
</protein>
<gene>
    <name evidence="7" type="ORF">KKR91_16440</name>
</gene>
<dbReference type="InterPro" id="IPR006093">
    <property type="entry name" value="Oxy_OxRdtase_FAD_BS"/>
</dbReference>
<dbReference type="KEGG" id="ajg:KKR91_16440"/>
<dbReference type="Gene3D" id="3.30.465.10">
    <property type="match status" value="1"/>
</dbReference>
<feature type="domain" description="FAD-binding PCMH-type" evidence="6">
    <location>
        <begin position="40"/>
        <end position="210"/>
    </location>
</feature>
<comment type="cofactor">
    <cofactor evidence="1">
        <name>FAD</name>
        <dbReference type="ChEBI" id="CHEBI:57692"/>
    </cofactor>
</comment>
<reference evidence="7 8" key="1">
    <citation type="submission" date="2021-05" db="EMBL/GenBank/DDBJ databases">
        <title>Novel species in genus Arthrobacter.</title>
        <authorList>
            <person name="Zhang G."/>
        </authorList>
    </citation>
    <scope>NUCLEOTIDE SEQUENCE [LARGE SCALE GENOMIC DNA]</scope>
    <source>
        <strain evidence="8">zg-ZUI227</strain>
    </source>
</reference>
<dbReference type="InterPro" id="IPR016169">
    <property type="entry name" value="FAD-bd_PCMH_sub2"/>
</dbReference>
<dbReference type="Pfam" id="PF01565">
    <property type="entry name" value="FAD_binding_4"/>
    <property type="match status" value="1"/>
</dbReference>
<organism evidence="7 8">
    <name type="scientific">Arthrobacter jiangjiafuii</name>
    <dbReference type="NCBI Taxonomy" id="2817475"/>
    <lineage>
        <taxon>Bacteria</taxon>
        <taxon>Bacillati</taxon>
        <taxon>Actinomycetota</taxon>
        <taxon>Actinomycetes</taxon>
        <taxon>Micrococcales</taxon>
        <taxon>Micrococcaceae</taxon>
        <taxon>Arthrobacter</taxon>
    </lineage>
</organism>
<dbReference type="Proteomes" id="UP000676885">
    <property type="component" value="Chromosome"/>
</dbReference>
<accession>A0A975R0B0</accession>
<dbReference type="PROSITE" id="PS00862">
    <property type="entry name" value="OX2_COVAL_FAD"/>
    <property type="match status" value="1"/>
</dbReference>
<dbReference type="InterPro" id="IPR036318">
    <property type="entry name" value="FAD-bd_PCMH-like_sf"/>
</dbReference>
<dbReference type="GO" id="GO:0016491">
    <property type="term" value="F:oxidoreductase activity"/>
    <property type="evidence" value="ECO:0007669"/>
    <property type="project" value="UniProtKB-KW"/>
</dbReference>
<evidence type="ECO:0000256" key="1">
    <source>
        <dbReference type="ARBA" id="ARBA00001974"/>
    </source>
</evidence>
<dbReference type="PANTHER" id="PTHR42973">
    <property type="entry name" value="BINDING OXIDOREDUCTASE, PUTATIVE (AFU_ORTHOLOGUE AFUA_1G17690)-RELATED"/>
    <property type="match status" value="1"/>
</dbReference>
<dbReference type="InterPro" id="IPR050416">
    <property type="entry name" value="FAD-linked_Oxidoreductase"/>
</dbReference>
<dbReference type="Gene3D" id="3.30.43.10">
    <property type="entry name" value="Uridine Diphospho-n-acetylenolpyruvylglucosamine Reductase, domain 2"/>
    <property type="match status" value="1"/>
</dbReference>
<dbReference type="InterPro" id="IPR006094">
    <property type="entry name" value="Oxid_FAD_bind_N"/>
</dbReference>
<dbReference type="AlphaFoldDB" id="A0A975R0B0"/>
<evidence type="ECO:0000313" key="8">
    <source>
        <dbReference type="Proteomes" id="UP000676885"/>
    </source>
</evidence>
<dbReference type="Gene3D" id="3.40.462.20">
    <property type="match status" value="1"/>
</dbReference>